<dbReference type="Pfam" id="PF00465">
    <property type="entry name" value="Fe-ADH"/>
    <property type="match status" value="1"/>
</dbReference>
<dbReference type="GO" id="GO:0046872">
    <property type="term" value="F:metal ion binding"/>
    <property type="evidence" value="ECO:0007669"/>
    <property type="project" value="InterPro"/>
</dbReference>
<feature type="domain" description="Fe-containing alcohol dehydrogenase-like C-terminal" evidence="5">
    <location>
        <begin position="163"/>
        <end position="343"/>
    </location>
</feature>
<dbReference type="PANTHER" id="PTHR11496">
    <property type="entry name" value="ALCOHOL DEHYDROGENASE"/>
    <property type="match status" value="1"/>
</dbReference>
<dbReference type="KEGG" id="sinb:SIDU_11255"/>
<dbReference type="InterPro" id="IPR056798">
    <property type="entry name" value="ADH_Fe_C"/>
</dbReference>
<dbReference type="GO" id="GO:0018506">
    <property type="term" value="F:maleylacetate reductase activity"/>
    <property type="evidence" value="ECO:0007669"/>
    <property type="project" value="InterPro"/>
</dbReference>
<reference evidence="6 7" key="1">
    <citation type="journal article" date="2012" name="J. Bacteriol.">
        <title>Genome sequence of Sphingobium indicum B90A, a hexachlorocyclohexane-degrading bacterium.</title>
        <authorList>
            <person name="Anand S."/>
            <person name="Sangwan N."/>
            <person name="Lata P."/>
            <person name="Kaur J."/>
            <person name="Dua A."/>
            <person name="Singh A.K."/>
            <person name="Verma M."/>
            <person name="Kaur J."/>
            <person name="Khurana J.P."/>
            <person name="Khurana P."/>
            <person name="Mathur S."/>
            <person name="Lal R."/>
        </authorList>
    </citation>
    <scope>NUCLEOTIDE SEQUENCE [LARGE SCALE GENOMIC DNA]</scope>
    <source>
        <strain evidence="7">DSM 16412 / CCM 7286 / MTCC 6364 / B90A</strain>
    </source>
</reference>
<evidence type="ECO:0000259" key="4">
    <source>
        <dbReference type="Pfam" id="PF00465"/>
    </source>
</evidence>
<dbReference type="GeneID" id="29275480"/>
<dbReference type="InterPro" id="IPR001670">
    <property type="entry name" value="ADH_Fe/GldA"/>
</dbReference>
<dbReference type="SUPFAM" id="SSF56796">
    <property type="entry name" value="Dehydroquinate synthase-like"/>
    <property type="match status" value="1"/>
</dbReference>
<dbReference type="FunFam" id="3.40.50.1970:FF:000015">
    <property type="entry name" value="Maleylacetate reductase 1"/>
    <property type="match status" value="1"/>
</dbReference>
<keyword evidence="2" id="KW-0560">Oxidoreductase</keyword>
<dbReference type="RefSeq" id="WP_007687859.1">
    <property type="nucleotide sequence ID" value="NZ_CP013070.1"/>
</dbReference>
<comment type="similarity">
    <text evidence="1">Belongs to the iron-containing alcohol dehydrogenase family.</text>
</comment>
<dbReference type="InterPro" id="IPR034786">
    <property type="entry name" value="MAR"/>
</dbReference>
<dbReference type="InterPro" id="IPR039697">
    <property type="entry name" value="Alcohol_dehydrogenase_Fe"/>
</dbReference>
<evidence type="ECO:0000313" key="7">
    <source>
        <dbReference type="Proteomes" id="UP000004550"/>
    </source>
</evidence>
<evidence type="ECO:0000256" key="1">
    <source>
        <dbReference type="ARBA" id="ARBA00007358"/>
    </source>
</evidence>
<gene>
    <name evidence="6" type="ORF">SIDU_11255</name>
</gene>
<accession>A0A1L5BQ87</accession>
<organism evidence="6 7">
    <name type="scientific">Sphingobium indicum (strain DSM 16412 / CCM 7286 / MTCC 6364 / B90A)</name>
    <dbReference type="NCBI Taxonomy" id="861109"/>
    <lineage>
        <taxon>Bacteria</taxon>
        <taxon>Pseudomonadati</taxon>
        <taxon>Pseudomonadota</taxon>
        <taxon>Alphaproteobacteria</taxon>
        <taxon>Sphingomonadales</taxon>
        <taxon>Sphingomonadaceae</taxon>
        <taxon>Sphingobium</taxon>
    </lineage>
</organism>
<dbReference type="Pfam" id="PF25137">
    <property type="entry name" value="ADH_Fe_C"/>
    <property type="match status" value="1"/>
</dbReference>
<dbReference type="FunFam" id="1.20.1090.10:FF:000010">
    <property type="entry name" value="Maleylacetate reductase 1"/>
    <property type="match status" value="1"/>
</dbReference>
<sequence length="352" mass="36332">MQFVYDPLPYRVIFGAGSVRRVADELSHVGSRALVLSTPEQAGSAQELAATLGDKAVGLFSKAVMHVPVATVDAAAAVARELDADCTVAIGGGSTVGLAKALSLRLDLPSLVVPTTYAGSEVTPIWGLTEDGIKTTGRDKKVLPKVVVYDPDLTLSLPAEMSIASGLNAIAHAMEGLYAFDGNPIVSLMAEESIRALARSLPLIKADPTDAKARGDALYGCWLAGSVLGAASVALHHKLCHTLGGTFDMPHAQTHTAVLPHAIAYNAPSVPEAMERASRALGGGDPATKLYELAVGLGAEMSLAKLGMPKDGIAKAAALAVANPYPNPRPITEEGIVQLLSRAVEGLPPITA</sequence>
<evidence type="ECO:0000256" key="3">
    <source>
        <dbReference type="ARBA" id="ARBA00023027"/>
    </source>
</evidence>
<evidence type="ECO:0000313" key="6">
    <source>
        <dbReference type="EMBL" id="APL95039.1"/>
    </source>
</evidence>
<proteinExistence type="inferred from homology"/>
<name>A0A1L5BQ87_SPHIB</name>
<feature type="domain" description="Alcohol dehydrogenase iron-type/glycerol dehydrogenase GldA" evidence="4">
    <location>
        <begin position="9"/>
        <end position="151"/>
    </location>
</feature>
<dbReference type="Gene3D" id="1.20.1090.10">
    <property type="entry name" value="Dehydroquinate synthase-like - alpha domain"/>
    <property type="match status" value="1"/>
</dbReference>
<dbReference type="Gene3D" id="3.40.50.1970">
    <property type="match status" value="1"/>
</dbReference>
<keyword evidence="3" id="KW-0520">NAD</keyword>
<dbReference type="Proteomes" id="UP000004550">
    <property type="component" value="Chromosome"/>
</dbReference>
<dbReference type="AlphaFoldDB" id="A0A1L5BQ87"/>
<evidence type="ECO:0000259" key="5">
    <source>
        <dbReference type="Pfam" id="PF25137"/>
    </source>
</evidence>
<protein>
    <submittedName>
        <fullName evidence="6">Maleylacetate reductase</fullName>
    </submittedName>
</protein>
<dbReference type="EMBL" id="CP013070">
    <property type="protein sequence ID" value="APL95039.1"/>
    <property type="molecule type" value="Genomic_DNA"/>
</dbReference>
<dbReference type="CDD" id="cd08177">
    <property type="entry name" value="MAR"/>
    <property type="match status" value="1"/>
</dbReference>
<dbReference type="GO" id="GO:0004022">
    <property type="term" value="F:alcohol dehydrogenase (NAD+) activity"/>
    <property type="evidence" value="ECO:0007669"/>
    <property type="project" value="TreeGrafter"/>
</dbReference>
<dbReference type="SMR" id="A0A1L5BQ87"/>
<evidence type="ECO:0000256" key="2">
    <source>
        <dbReference type="ARBA" id="ARBA00023002"/>
    </source>
</evidence>
<dbReference type="PANTHER" id="PTHR11496:SF102">
    <property type="entry name" value="ALCOHOL DEHYDROGENASE 4"/>
    <property type="match status" value="1"/>
</dbReference>